<accession>A0ABV2EFC2</accession>
<name>A0ABV2EFC2_9CAUL</name>
<dbReference type="Proteomes" id="UP001549110">
    <property type="component" value="Unassembled WGS sequence"/>
</dbReference>
<dbReference type="InterPro" id="IPR044992">
    <property type="entry name" value="ChyE-like"/>
</dbReference>
<dbReference type="InterPro" id="IPR029062">
    <property type="entry name" value="Class_I_gatase-like"/>
</dbReference>
<sequence length="232" mass="25555">MKLGILETGAPPEDIRGRFGGYPGMFRKLLGEQAYDYAVFDVQAGRMPQGADACGAYVVTGSSAGVYDPEPWIEPLMDFLREAKGKLPLVGVCFGHQIMAQAFGGKVIKSPKGWGVGLHRYRLSETRDWMDSAEPIAIPASHQDQVVELAPGARAIGGSEFCPNGMIDYGEARAISIQLHPEFEPAYAKALIENRRGTRYTDEEADRAVMSYEQPDDRLRVGAWLQRFIEQG</sequence>
<keyword evidence="3" id="KW-1185">Reference proteome</keyword>
<organism evidence="2 3">
    <name type="scientific">Phenylobacterium koreense</name>
    <dbReference type="NCBI Taxonomy" id="266125"/>
    <lineage>
        <taxon>Bacteria</taxon>
        <taxon>Pseudomonadati</taxon>
        <taxon>Pseudomonadota</taxon>
        <taxon>Alphaproteobacteria</taxon>
        <taxon>Caulobacterales</taxon>
        <taxon>Caulobacteraceae</taxon>
        <taxon>Phenylobacterium</taxon>
    </lineage>
</organism>
<dbReference type="PANTHER" id="PTHR42695">
    <property type="entry name" value="GLUTAMINE AMIDOTRANSFERASE YLR126C-RELATED"/>
    <property type="match status" value="1"/>
</dbReference>
<dbReference type="CDD" id="cd01741">
    <property type="entry name" value="GATase1_1"/>
    <property type="match status" value="1"/>
</dbReference>
<dbReference type="PROSITE" id="PS51273">
    <property type="entry name" value="GATASE_TYPE_1"/>
    <property type="match status" value="1"/>
</dbReference>
<evidence type="ECO:0000313" key="3">
    <source>
        <dbReference type="Proteomes" id="UP001549110"/>
    </source>
</evidence>
<dbReference type="InterPro" id="IPR017926">
    <property type="entry name" value="GATASE"/>
</dbReference>
<dbReference type="Gene3D" id="3.40.50.880">
    <property type="match status" value="1"/>
</dbReference>
<comment type="caution">
    <text evidence="2">The sequence shown here is derived from an EMBL/GenBank/DDBJ whole genome shotgun (WGS) entry which is preliminary data.</text>
</comment>
<dbReference type="Pfam" id="PF00117">
    <property type="entry name" value="GATase"/>
    <property type="match status" value="1"/>
</dbReference>
<feature type="domain" description="Glutamine amidotransferase" evidence="1">
    <location>
        <begin position="63"/>
        <end position="188"/>
    </location>
</feature>
<proteinExistence type="predicted"/>
<dbReference type="EMBL" id="JBEPLU010000001">
    <property type="protein sequence ID" value="MET3525729.1"/>
    <property type="molecule type" value="Genomic_DNA"/>
</dbReference>
<dbReference type="RefSeq" id="WP_331930267.1">
    <property type="nucleotide sequence ID" value="NZ_JBEPLU010000001.1"/>
</dbReference>
<gene>
    <name evidence="2" type="ORF">ABID41_000824</name>
</gene>
<dbReference type="PANTHER" id="PTHR42695:SF5">
    <property type="entry name" value="GLUTAMINE AMIDOTRANSFERASE YLR126C-RELATED"/>
    <property type="match status" value="1"/>
</dbReference>
<reference evidence="2 3" key="1">
    <citation type="submission" date="2024-06" db="EMBL/GenBank/DDBJ databases">
        <title>Genomic Encyclopedia of Type Strains, Phase IV (KMG-IV): sequencing the most valuable type-strain genomes for metagenomic binning, comparative biology and taxonomic classification.</title>
        <authorList>
            <person name="Goeker M."/>
        </authorList>
    </citation>
    <scope>NUCLEOTIDE SEQUENCE [LARGE SCALE GENOMIC DNA]</scope>
    <source>
        <strain evidence="2 3">DSM 17809</strain>
    </source>
</reference>
<evidence type="ECO:0000313" key="2">
    <source>
        <dbReference type="EMBL" id="MET3525729.1"/>
    </source>
</evidence>
<dbReference type="SUPFAM" id="SSF52317">
    <property type="entry name" value="Class I glutamine amidotransferase-like"/>
    <property type="match status" value="1"/>
</dbReference>
<protein>
    <submittedName>
        <fullName evidence="2">GMP synthase-like glutamine amidotransferase</fullName>
    </submittedName>
</protein>
<evidence type="ECO:0000259" key="1">
    <source>
        <dbReference type="Pfam" id="PF00117"/>
    </source>
</evidence>